<keyword evidence="1" id="KW-0812">Transmembrane</keyword>
<reference evidence="3" key="1">
    <citation type="submission" date="2020-09" db="EMBL/GenBank/DDBJ databases">
        <title>A novel bacterium of genus Paenibacillus, isolated from South China Sea.</title>
        <authorList>
            <person name="Huang H."/>
            <person name="Mo K."/>
            <person name="Hu Y."/>
        </authorList>
    </citation>
    <scope>NUCLEOTIDE SEQUENCE</scope>
    <source>
        <strain evidence="3">IB182496</strain>
    </source>
</reference>
<gene>
    <name evidence="3" type="ORF">IDH44_13465</name>
</gene>
<sequence length="177" mass="18435">MEVLFWSCLLGGVLYAIVTVIFGDLLGTALDGALDFLSADSPWLQPMTLVGGVTAFGGAGVLLTRYTELAIPAILVIAVLGAVLIGIGVYFMYVKPMKDSENSTGYSMTEMGGKIAEVLVPIPATGYGEVLLRVGGAGVTNQIAASFNGQTIEAGARVVVVEVKDDTLFVSRLDLEG</sequence>
<dbReference type="Pfam" id="PF25842">
    <property type="entry name" value="NfeD_TM"/>
    <property type="match status" value="1"/>
</dbReference>
<dbReference type="EMBL" id="JACXIZ010000021">
    <property type="protein sequence ID" value="MBD2846209.1"/>
    <property type="molecule type" value="Genomic_DNA"/>
</dbReference>
<keyword evidence="1" id="KW-1133">Transmembrane helix</keyword>
<dbReference type="AlphaFoldDB" id="A0A927GS06"/>
<evidence type="ECO:0000259" key="2">
    <source>
        <dbReference type="Pfam" id="PF25842"/>
    </source>
</evidence>
<evidence type="ECO:0000313" key="3">
    <source>
        <dbReference type="EMBL" id="MBD2846209.1"/>
    </source>
</evidence>
<accession>A0A927GS06</accession>
<organism evidence="3 4">
    <name type="scientific">Paenibacillus sabuli</name>
    <dbReference type="NCBI Taxonomy" id="2772509"/>
    <lineage>
        <taxon>Bacteria</taxon>
        <taxon>Bacillati</taxon>
        <taxon>Bacillota</taxon>
        <taxon>Bacilli</taxon>
        <taxon>Bacillales</taxon>
        <taxon>Paenibacillaceae</taxon>
        <taxon>Paenibacillus</taxon>
    </lineage>
</organism>
<comment type="caution">
    <text evidence="3">The sequence shown here is derived from an EMBL/GenBank/DDBJ whole genome shotgun (WGS) entry which is preliminary data.</text>
</comment>
<keyword evidence="4" id="KW-1185">Reference proteome</keyword>
<proteinExistence type="predicted"/>
<protein>
    <submittedName>
        <fullName evidence="3">NfeD family protein</fullName>
    </submittedName>
</protein>
<dbReference type="InterPro" id="IPR012340">
    <property type="entry name" value="NA-bd_OB-fold"/>
</dbReference>
<feature type="transmembrane region" description="Helical" evidence="1">
    <location>
        <begin position="43"/>
        <end position="63"/>
    </location>
</feature>
<feature type="transmembrane region" description="Helical" evidence="1">
    <location>
        <begin position="70"/>
        <end position="93"/>
    </location>
</feature>
<dbReference type="Proteomes" id="UP000621560">
    <property type="component" value="Unassembled WGS sequence"/>
</dbReference>
<dbReference type="Gene3D" id="2.40.50.140">
    <property type="entry name" value="Nucleic acid-binding proteins"/>
    <property type="match status" value="1"/>
</dbReference>
<feature type="domain" description="Membrane protein NfeD2 N-terminal transmembrane" evidence="2">
    <location>
        <begin position="1"/>
        <end position="102"/>
    </location>
</feature>
<name>A0A927GS06_9BACL</name>
<dbReference type="InterPro" id="IPR058653">
    <property type="entry name" value="NfeD2_TM"/>
</dbReference>
<dbReference type="RefSeq" id="WP_190918421.1">
    <property type="nucleotide sequence ID" value="NZ_JACXIZ010000021.1"/>
</dbReference>
<evidence type="ECO:0000313" key="4">
    <source>
        <dbReference type="Proteomes" id="UP000621560"/>
    </source>
</evidence>
<evidence type="ECO:0000256" key="1">
    <source>
        <dbReference type="SAM" id="Phobius"/>
    </source>
</evidence>
<keyword evidence="1" id="KW-0472">Membrane</keyword>